<dbReference type="Pfam" id="PF00436">
    <property type="entry name" value="SSB"/>
    <property type="match status" value="1"/>
</dbReference>
<dbReference type="EMBL" id="VFMO01000001">
    <property type="protein sequence ID" value="TQJ15061.1"/>
    <property type="molecule type" value="Genomic_DNA"/>
</dbReference>
<dbReference type="GO" id="GO:0003697">
    <property type="term" value="F:single-stranded DNA binding"/>
    <property type="evidence" value="ECO:0007669"/>
    <property type="project" value="InterPro"/>
</dbReference>
<accession>A0A542EI99</accession>
<gene>
    <name evidence="4" type="ORF">FB459_2580</name>
</gene>
<dbReference type="OrthoDB" id="5186768at2"/>
<protein>
    <submittedName>
        <fullName evidence="4">Single-strand DNA-binding protein</fullName>
    </submittedName>
</protein>
<dbReference type="InterPro" id="IPR000424">
    <property type="entry name" value="Primosome_PriB/ssb"/>
</dbReference>
<feature type="compositionally biased region" description="Polar residues" evidence="3">
    <location>
        <begin position="1"/>
        <end position="12"/>
    </location>
</feature>
<sequence length="137" mass="15014">MPAQKATPNSAEKTTRGAAKGLQPSVTAVNEVRIVGTVQSDPQVRQMPSGDELVVLRVSVERPASARRSSRSPRYDVFEVNCFTASTRKAACRLREGQAVEVLGAMRRRVRRVDAGAMVRMELEAMRVRTGRSIMTG</sequence>
<dbReference type="AlphaFoldDB" id="A0A542EI99"/>
<proteinExistence type="predicted"/>
<dbReference type="PROSITE" id="PS50935">
    <property type="entry name" value="SSB"/>
    <property type="match status" value="1"/>
</dbReference>
<keyword evidence="5" id="KW-1185">Reference proteome</keyword>
<evidence type="ECO:0000256" key="2">
    <source>
        <dbReference type="PROSITE-ProRule" id="PRU00252"/>
    </source>
</evidence>
<keyword evidence="1 2" id="KW-0238">DNA-binding</keyword>
<evidence type="ECO:0000256" key="3">
    <source>
        <dbReference type="SAM" id="MobiDB-lite"/>
    </source>
</evidence>
<evidence type="ECO:0000313" key="5">
    <source>
        <dbReference type="Proteomes" id="UP000320806"/>
    </source>
</evidence>
<feature type="region of interest" description="Disordered" evidence="3">
    <location>
        <begin position="1"/>
        <end position="24"/>
    </location>
</feature>
<comment type="caution">
    <text evidence="4">The sequence shown here is derived from an EMBL/GenBank/DDBJ whole genome shotgun (WGS) entry which is preliminary data.</text>
</comment>
<dbReference type="SUPFAM" id="SSF50249">
    <property type="entry name" value="Nucleic acid-binding proteins"/>
    <property type="match status" value="1"/>
</dbReference>
<organism evidence="4 5">
    <name type="scientific">Yimella lutea</name>
    <dbReference type="NCBI Taxonomy" id="587872"/>
    <lineage>
        <taxon>Bacteria</taxon>
        <taxon>Bacillati</taxon>
        <taxon>Actinomycetota</taxon>
        <taxon>Actinomycetes</taxon>
        <taxon>Micrococcales</taxon>
        <taxon>Dermacoccaceae</taxon>
        <taxon>Yimella</taxon>
    </lineage>
</organism>
<dbReference type="RefSeq" id="WP_129624980.1">
    <property type="nucleotide sequence ID" value="NZ_BAABCI010000006.1"/>
</dbReference>
<dbReference type="Gene3D" id="2.40.50.140">
    <property type="entry name" value="Nucleic acid-binding proteins"/>
    <property type="match status" value="1"/>
</dbReference>
<dbReference type="Proteomes" id="UP000320806">
    <property type="component" value="Unassembled WGS sequence"/>
</dbReference>
<dbReference type="InterPro" id="IPR012340">
    <property type="entry name" value="NA-bd_OB-fold"/>
</dbReference>
<reference evidence="4 5" key="1">
    <citation type="submission" date="2019-06" db="EMBL/GenBank/DDBJ databases">
        <title>Sequencing the genomes of 1000 actinobacteria strains.</title>
        <authorList>
            <person name="Klenk H.-P."/>
        </authorList>
    </citation>
    <scope>NUCLEOTIDE SEQUENCE [LARGE SCALE GENOMIC DNA]</scope>
    <source>
        <strain evidence="4 5">DSM 19828</strain>
    </source>
</reference>
<evidence type="ECO:0000256" key="1">
    <source>
        <dbReference type="ARBA" id="ARBA00023125"/>
    </source>
</evidence>
<name>A0A542EI99_9MICO</name>
<evidence type="ECO:0000313" key="4">
    <source>
        <dbReference type="EMBL" id="TQJ15061.1"/>
    </source>
</evidence>